<name>A0A2P4XYQ2_9STRA</name>
<dbReference type="InterPro" id="IPR029058">
    <property type="entry name" value="AB_hydrolase_fold"/>
</dbReference>
<keyword evidence="1 4" id="KW-0378">Hydrolase</keyword>
<gene>
    <name evidence="4" type="ORF">PHPALM_12924</name>
</gene>
<dbReference type="InterPro" id="IPR000073">
    <property type="entry name" value="AB_hydrolase_1"/>
</dbReference>
<sequence>MASLAEQWPHAFMRTAEGINLHYVDVGPRDALPVVLVHGWPDLWFGWRHQIQALQASYRLIVPDLRGFGQSSTPQNVEAYGAKNVTNDLAALLDGLNIKKAVFLGHDWGGGMVWRMCLYHPERVLAVGAVCTAYTPPAKRLMPLGVVVAKVPYFSYQKILADAENTGKMLDSVPRRFLTAVFRKHSEMSPTLENGKMPIIGTLQGVTNSSDPIFTQRSAMLSEEELQYYVDQYKHSKFQSTCQYYATREIDFKDEQGLSSIINHPALFIAAANDHVLKPELARKMHHFLPNLETHVVDDAGHWVLWEQKERVNAILKEWLAKLPALEADRSKL</sequence>
<dbReference type="PANTHER" id="PTHR43329">
    <property type="entry name" value="EPOXIDE HYDROLASE"/>
    <property type="match status" value="1"/>
</dbReference>
<dbReference type="Pfam" id="PF00561">
    <property type="entry name" value="Abhydrolase_1"/>
    <property type="match status" value="1"/>
</dbReference>
<dbReference type="Proteomes" id="UP000237271">
    <property type="component" value="Unassembled WGS sequence"/>
</dbReference>
<dbReference type="EMBL" id="NCKW01006891">
    <property type="protein sequence ID" value="POM70609.1"/>
    <property type="molecule type" value="Genomic_DNA"/>
</dbReference>
<dbReference type="GO" id="GO:0016787">
    <property type="term" value="F:hydrolase activity"/>
    <property type="evidence" value="ECO:0007669"/>
    <property type="project" value="UniProtKB-KW"/>
</dbReference>
<dbReference type="PRINTS" id="PR00412">
    <property type="entry name" value="EPOXHYDRLASE"/>
</dbReference>
<evidence type="ECO:0000259" key="3">
    <source>
        <dbReference type="Pfam" id="PF00561"/>
    </source>
</evidence>
<dbReference type="SUPFAM" id="SSF53474">
    <property type="entry name" value="alpha/beta-Hydrolases"/>
    <property type="match status" value="1"/>
</dbReference>
<evidence type="ECO:0000313" key="5">
    <source>
        <dbReference type="Proteomes" id="UP000237271"/>
    </source>
</evidence>
<dbReference type="Gene3D" id="3.40.50.1820">
    <property type="entry name" value="alpha/beta hydrolase"/>
    <property type="match status" value="1"/>
</dbReference>
<reference evidence="4 5" key="1">
    <citation type="journal article" date="2017" name="Genome Biol. Evol.">
        <title>Phytophthora megakarya and P. palmivora, closely related causal agents of cacao black pod rot, underwent increases in genome sizes and gene numbers by different mechanisms.</title>
        <authorList>
            <person name="Ali S.S."/>
            <person name="Shao J."/>
            <person name="Lary D.J."/>
            <person name="Kronmiller B."/>
            <person name="Shen D."/>
            <person name="Strem M.D."/>
            <person name="Amoako-Attah I."/>
            <person name="Akrofi A.Y."/>
            <person name="Begoude B.A."/>
            <person name="Ten Hoopen G.M."/>
            <person name="Coulibaly K."/>
            <person name="Kebe B.I."/>
            <person name="Melnick R.L."/>
            <person name="Guiltinan M.J."/>
            <person name="Tyler B.M."/>
            <person name="Meinhardt L.W."/>
            <person name="Bailey B.A."/>
        </authorList>
    </citation>
    <scope>NUCLEOTIDE SEQUENCE [LARGE SCALE GENOMIC DNA]</scope>
    <source>
        <strain evidence="5">sbr112.9</strain>
    </source>
</reference>
<keyword evidence="5" id="KW-1185">Reference proteome</keyword>
<proteinExistence type="inferred from homology"/>
<comment type="similarity">
    <text evidence="2">Belongs to the AB hydrolase superfamily. Epoxide hydrolase family.</text>
</comment>
<dbReference type="AlphaFoldDB" id="A0A2P4XYQ2"/>
<dbReference type="OrthoDB" id="408373at2759"/>
<organism evidence="4 5">
    <name type="scientific">Phytophthora palmivora</name>
    <dbReference type="NCBI Taxonomy" id="4796"/>
    <lineage>
        <taxon>Eukaryota</taxon>
        <taxon>Sar</taxon>
        <taxon>Stramenopiles</taxon>
        <taxon>Oomycota</taxon>
        <taxon>Peronosporomycetes</taxon>
        <taxon>Peronosporales</taxon>
        <taxon>Peronosporaceae</taxon>
        <taxon>Phytophthora</taxon>
    </lineage>
</organism>
<protein>
    <submittedName>
        <fullName evidence="4">Epoxide hydrolase</fullName>
    </submittedName>
</protein>
<comment type="caution">
    <text evidence="4">The sequence shown here is derived from an EMBL/GenBank/DDBJ whole genome shotgun (WGS) entry which is preliminary data.</text>
</comment>
<evidence type="ECO:0000256" key="2">
    <source>
        <dbReference type="ARBA" id="ARBA00038334"/>
    </source>
</evidence>
<dbReference type="InterPro" id="IPR000639">
    <property type="entry name" value="Epox_hydrolase-like"/>
</dbReference>
<evidence type="ECO:0000313" key="4">
    <source>
        <dbReference type="EMBL" id="POM70609.1"/>
    </source>
</evidence>
<feature type="domain" description="AB hydrolase-1" evidence="3">
    <location>
        <begin position="33"/>
        <end position="307"/>
    </location>
</feature>
<accession>A0A2P4XYQ2</accession>
<dbReference type="PRINTS" id="PR00111">
    <property type="entry name" value="ABHYDROLASE"/>
</dbReference>
<evidence type="ECO:0000256" key="1">
    <source>
        <dbReference type="ARBA" id="ARBA00022801"/>
    </source>
</evidence>